<dbReference type="Proteomes" id="UP000006727">
    <property type="component" value="Chromosome 25"/>
</dbReference>
<protein>
    <submittedName>
        <fullName evidence="2 3">Uncharacterized protein</fullName>
    </submittedName>
</protein>
<evidence type="ECO:0000256" key="1">
    <source>
        <dbReference type="SAM" id="MobiDB-lite"/>
    </source>
</evidence>
<dbReference type="EMBL" id="ABEU02000025">
    <property type="protein sequence ID" value="PNR27694.1"/>
    <property type="molecule type" value="Genomic_DNA"/>
</dbReference>
<dbReference type="AlphaFoldDB" id="A0A2K1IEJ5"/>
<proteinExistence type="predicted"/>
<reference evidence="2 4" key="2">
    <citation type="journal article" date="2018" name="Plant J.">
        <title>The Physcomitrella patens chromosome-scale assembly reveals moss genome structure and evolution.</title>
        <authorList>
            <person name="Lang D."/>
            <person name="Ullrich K.K."/>
            <person name="Murat F."/>
            <person name="Fuchs J."/>
            <person name="Jenkins J."/>
            <person name="Haas F.B."/>
            <person name="Piednoel M."/>
            <person name="Gundlach H."/>
            <person name="Van Bel M."/>
            <person name="Meyberg R."/>
            <person name="Vives C."/>
            <person name="Morata J."/>
            <person name="Symeonidi A."/>
            <person name="Hiss M."/>
            <person name="Muchero W."/>
            <person name="Kamisugi Y."/>
            <person name="Saleh O."/>
            <person name="Blanc G."/>
            <person name="Decker E.L."/>
            <person name="van Gessel N."/>
            <person name="Grimwood J."/>
            <person name="Hayes R.D."/>
            <person name="Graham S.W."/>
            <person name="Gunter L.E."/>
            <person name="McDaniel S.F."/>
            <person name="Hoernstein S.N.W."/>
            <person name="Larsson A."/>
            <person name="Li F.W."/>
            <person name="Perroud P.F."/>
            <person name="Phillips J."/>
            <person name="Ranjan P."/>
            <person name="Rokshar D.S."/>
            <person name="Rothfels C.J."/>
            <person name="Schneider L."/>
            <person name="Shu S."/>
            <person name="Stevenson D.W."/>
            <person name="Thummler F."/>
            <person name="Tillich M."/>
            <person name="Villarreal Aguilar J.C."/>
            <person name="Widiez T."/>
            <person name="Wong G.K."/>
            <person name="Wymore A."/>
            <person name="Zhang Y."/>
            <person name="Zimmer A.D."/>
            <person name="Quatrano R.S."/>
            <person name="Mayer K.F.X."/>
            <person name="Goodstein D."/>
            <person name="Casacuberta J.M."/>
            <person name="Vandepoele K."/>
            <person name="Reski R."/>
            <person name="Cuming A.C."/>
            <person name="Tuskan G.A."/>
            <person name="Maumus F."/>
            <person name="Salse J."/>
            <person name="Schmutz J."/>
            <person name="Rensing S.A."/>
        </authorList>
    </citation>
    <scope>NUCLEOTIDE SEQUENCE [LARGE SCALE GENOMIC DNA]</scope>
    <source>
        <strain evidence="3 4">cv. Gransden 2004</strain>
    </source>
</reference>
<name>A0A2K1IEJ5_PHYPA</name>
<evidence type="ECO:0000313" key="3">
    <source>
        <dbReference type="EnsemblPlants" id="Pp3c25_11293V3.1"/>
    </source>
</evidence>
<feature type="region of interest" description="Disordered" evidence="1">
    <location>
        <begin position="113"/>
        <end position="150"/>
    </location>
</feature>
<dbReference type="EnsemblPlants" id="Pp3c25_11293V3.1">
    <property type="protein sequence ID" value="Pp3c25_11293V3.1"/>
    <property type="gene ID" value="Pp3c25_11293"/>
</dbReference>
<dbReference type="InParanoid" id="A0A2K1IEJ5"/>
<organism evidence="2">
    <name type="scientific">Physcomitrium patens</name>
    <name type="common">Spreading-leaved earth moss</name>
    <name type="synonym">Physcomitrella patens</name>
    <dbReference type="NCBI Taxonomy" id="3218"/>
    <lineage>
        <taxon>Eukaryota</taxon>
        <taxon>Viridiplantae</taxon>
        <taxon>Streptophyta</taxon>
        <taxon>Embryophyta</taxon>
        <taxon>Bryophyta</taxon>
        <taxon>Bryophytina</taxon>
        <taxon>Bryopsida</taxon>
        <taxon>Funariidae</taxon>
        <taxon>Funariales</taxon>
        <taxon>Funariaceae</taxon>
        <taxon>Physcomitrium</taxon>
    </lineage>
</organism>
<evidence type="ECO:0000313" key="4">
    <source>
        <dbReference type="Proteomes" id="UP000006727"/>
    </source>
</evidence>
<gene>
    <name evidence="2" type="ORF">PHYPA_029846</name>
</gene>
<dbReference type="Gramene" id="Pp3c25_11293V3.1">
    <property type="protein sequence ID" value="Pp3c25_11293V3.1"/>
    <property type="gene ID" value="Pp3c25_11293"/>
</dbReference>
<sequence>MAKPRVQHNRNTPTGILFYTFCQALPANIMPRFPMSSTSMHVQLGCEGAGRGSVFASSDKRRFQDCNSRLSPAALLLRPPLQGSDQHSHDSAMTHAWADDLLHDDSMTVCRFPPTHSNTNKKLKNIPHKVHPSLSDGDDQETNPKSVSTKPSVYVFEEEGVMSVSKAC</sequence>
<evidence type="ECO:0000313" key="2">
    <source>
        <dbReference type="EMBL" id="PNR27694.1"/>
    </source>
</evidence>
<reference evidence="2 4" key="1">
    <citation type="journal article" date="2008" name="Science">
        <title>The Physcomitrella genome reveals evolutionary insights into the conquest of land by plants.</title>
        <authorList>
            <person name="Rensing S."/>
            <person name="Lang D."/>
            <person name="Zimmer A."/>
            <person name="Terry A."/>
            <person name="Salamov A."/>
            <person name="Shapiro H."/>
            <person name="Nishiyama T."/>
            <person name="Perroud P.-F."/>
            <person name="Lindquist E."/>
            <person name="Kamisugi Y."/>
            <person name="Tanahashi T."/>
            <person name="Sakakibara K."/>
            <person name="Fujita T."/>
            <person name="Oishi K."/>
            <person name="Shin-I T."/>
            <person name="Kuroki Y."/>
            <person name="Toyoda A."/>
            <person name="Suzuki Y."/>
            <person name="Hashimoto A."/>
            <person name="Yamaguchi K."/>
            <person name="Sugano A."/>
            <person name="Kohara Y."/>
            <person name="Fujiyama A."/>
            <person name="Anterola A."/>
            <person name="Aoki S."/>
            <person name="Ashton N."/>
            <person name="Barbazuk W.B."/>
            <person name="Barker E."/>
            <person name="Bennetzen J."/>
            <person name="Bezanilla M."/>
            <person name="Blankenship R."/>
            <person name="Cho S.H."/>
            <person name="Dutcher S."/>
            <person name="Estelle M."/>
            <person name="Fawcett J.A."/>
            <person name="Gundlach H."/>
            <person name="Hanada K."/>
            <person name="Heyl A."/>
            <person name="Hicks K.A."/>
            <person name="Hugh J."/>
            <person name="Lohr M."/>
            <person name="Mayer K."/>
            <person name="Melkozernov A."/>
            <person name="Murata T."/>
            <person name="Nelson D."/>
            <person name="Pils B."/>
            <person name="Prigge M."/>
            <person name="Reiss B."/>
            <person name="Renner T."/>
            <person name="Rombauts S."/>
            <person name="Rushton P."/>
            <person name="Sanderfoot A."/>
            <person name="Schween G."/>
            <person name="Shiu S.-H."/>
            <person name="Stueber K."/>
            <person name="Theodoulou F.L."/>
            <person name="Tu H."/>
            <person name="Van de Peer Y."/>
            <person name="Verrier P.J."/>
            <person name="Waters E."/>
            <person name="Wood A."/>
            <person name="Yang L."/>
            <person name="Cove D."/>
            <person name="Cuming A."/>
            <person name="Hasebe M."/>
            <person name="Lucas S."/>
            <person name="Mishler D.B."/>
            <person name="Reski R."/>
            <person name="Grigoriev I."/>
            <person name="Quatrano R.S."/>
            <person name="Boore J.L."/>
        </authorList>
    </citation>
    <scope>NUCLEOTIDE SEQUENCE [LARGE SCALE GENOMIC DNA]</scope>
    <source>
        <strain evidence="3 4">cv. Gransden 2004</strain>
    </source>
</reference>
<reference evidence="3" key="3">
    <citation type="submission" date="2020-12" db="UniProtKB">
        <authorList>
            <consortium name="EnsemblPlants"/>
        </authorList>
    </citation>
    <scope>IDENTIFICATION</scope>
</reference>
<keyword evidence="4" id="KW-1185">Reference proteome</keyword>
<feature type="compositionally biased region" description="Basic residues" evidence="1">
    <location>
        <begin position="119"/>
        <end position="131"/>
    </location>
</feature>
<accession>A0A2K1IEJ5</accession>